<dbReference type="EMBL" id="AP024238">
    <property type="protein sequence ID" value="BCO29026.1"/>
    <property type="molecule type" value="Genomic_DNA"/>
</dbReference>
<reference evidence="1 2" key="1">
    <citation type="journal article" date="2021" name="Microbiol. Spectr.">
        <title>A Single Bacterium Capable of Oxidation and Reduction of Iron at Circumneutral pH.</title>
        <authorList>
            <person name="Kato S."/>
            <person name="Ohkuma M."/>
        </authorList>
    </citation>
    <scope>NUCLEOTIDE SEQUENCE [LARGE SCALE GENOMIC DNA]</scope>
    <source>
        <strain evidence="1 2">MIZ03</strain>
    </source>
</reference>
<proteinExistence type="predicted"/>
<keyword evidence="2" id="KW-1185">Reference proteome</keyword>
<organism evidence="1 2">
    <name type="scientific">Rhodoferax lithotrophicus</name>
    <dbReference type="NCBI Taxonomy" id="2798804"/>
    <lineage>
        <taxon>Bacteria</taxon>
        <taxon>Pseudomonadati</taxon>
        <taxon>Pseudomonadota</taxon>
        <taxon>Betaproteobacteria</taxon>
        <taxon>Burkholderiales</taxon>
        <taxon>Comamonadaceae</taxon>
        <taxon>Rhodoferax</taxon>
    </lineage>
</organism>
<accession>A0ABM7MS11</accession>
<evidence type="ECO:0000313" key="2">
    <source>
        <dbReference type="Proteomes" id="UP000824366"/>
    </source>
</evidence>
<sequence length="39" mass="4615">MHQSFFKILKKVTQQLLKADSIMPLLKFQSQLLIPFKPK</sequence>
<name>A0ABM7MS11_9BURK</name>
<gene>
    <name evidence="1" type="ORF">MIZ03_3937</name>
</gene>
<protein>
    <submittedName>
        <fullName evidence="1">Uncharacterized protein</fullName>
    </submittedName>
</protein>
<evidence type="ECO:0000313" key="1">
    <source>
        <dbReference type="EMBL" id="BCO29026.1"/>
    </source>
</evidence>
<dbReference type="Proteomes" id="UP000824366">
    <property type="component" value="Chromosome"/>
</dbReference>